<keyword evidence="2" id="KW-1185">Reference proteome</keyword>
<accession>A0A8T2QPV0</accession>
<dbReference type="AlphaFoldDB" id="A0A8T2QPV0"/>
<reference evidence="1" key="1">
    <citation type="submission" date="2021-08" db="EMBL/GenBank/DDBJ databases">
        <title>WGS assembly of Ceratopteris richardii.</title>
        <authorList>
            <person name="Marchant D.B."/>
            <person name="Chen G."/>
            <person name="Jenkins J."/>
            <person name="Shu S."/>
            <person name="Leebens-Mack J."/>
            <person name="Grimwood J."/>
            <person name="Schmutz J."/>
            <person name="Soltis P."/>
            <person name="Soltis D."/>
            <person name="Chen Z.-H."/>
        </authorList>
    </citation>
    <scope>NUCLEOTIDE SEQUENCE</scope>
    <source>
        <strain evidence="1">Whitten #5841</strain>
        <tissue evidence="1">Leaf</tissue>
    </source>
</reference>
<dbReference type="Proteomes" id="UP000825935">
    <property type="component" value="Chromosome 33"/>
</dbReference>
<comment type="caution">
    <text evidence="1">The sequence shown here is derived from an EMBL/GenBank/DDBJ whole genome shotgun (WGS) entry which is preliminary data.</text>
</comment>
<dbReference type="EMBL" id="CM035438">
    <property type="protein sequence ID" value="KAH7285525.1"/>
    <property type="molecule type" value="Genomic_DNA"/>
</dbReference>
<gene>
    <name evidence="1" type="ORF">KP509_33G031800</name>
</gene>
<evidence type="ECO:0000313" key="1">
    <source>
        <dbReference type="EMBL" id="KAH7285525.1"/>
    </source>
</evidence>
<sequence length="83" mass="9486">MFARMYIRTLVLLSDAQGDEDHDREFISSTDSVKRERETKLLWQPTINAFRPVQRGQRGIGYSAKLPDYICFNLSGIPPTVPA</sequence>
<protein>
    <submittedName>
        <fullName evidence="1">Uncharacterized protein</fullName>
    </submittedName>
</protein>
<name>A0A8T2QPV0_CERRI</name>
<evidence type="ECO:0000313" key="2">
    <source>
        <dbReference type="Proteomes" id="UP000825935"/>
    </source>
</evidence>
<proteinExistence type="predicted"/>
<organism evidence="1 2">
    <name type="scientific">Ceratopteris richardii</name>
    <name type="common">Triangle waterfern</name>
    <dbReference type="NCBI Taxonomy" id="49495"/>
    <lineage>
        <taxon>Eukaryota</taxon>
        <taxon>Viridiplantae</taxon>
        <taxon>Streptophyta</taxon>
        <taxon>Embryophyta</taxon>
        <taxon>Tracheophyta</taxon>
        <taxon>Polypodiopsida</taxon>
        <taxon>Polypodiidae</taxon>
        <taxon>Polypodiales</taxon>
        <taxon>Pteridineae</taxon>
        <taxon>Pteridaceae</taxon>
        <taxon>Parkerioideae</taxon>
        <taxon>Ceratopteris</taxon>
    </lineage>
</organism>